<sequence length="95" mass="10849">MDGKICPVCKMGFSRKDNMLRHHRNKHGIIQPYLPRVVLSYSKDQTALAICTAETNGSMTFYGRVLAFNQADELKLKYKNENKLKRTAVKVAKCD</sequence>
<feature type="non-terminal residue" evidence="3">
    <location>
        <position position="95"/>
    </location>
</feature>
<keyword evidence="4" id="KW-1185">Reference proteome</keyword>
<dbReference type="AlphaFoldDB" id="A0A3L5TV97"/>
<dbReference type="PROSITE" id="PS00028">
    <property type="entry name" value="ZINC_FINGER_C2H2_1"/>
    <property type="match status" value="1"/>
</dbReference>
<protein>
    <recommendedName>
        <fullName evidence="2">C2H2-type domain-containing protein</fullName>
    </recommendedName>
</protein>
<dbReference type="InterPro" id="IPR013087">
    <property type="entry name" value="Znf_C2H2_type"/>
</dbReference>
<evidence type="ECO:0000313" key="4">
    <source>
        <dbReference type="Proteomes" id="UP000266721"/>
    </source>
</evidence>
<evidence type="ECO:0000313" key="3">
    <source>
        <dbReference type="EMBL" id="OPL33871.1"/>
    </source>
</evidence>
<accession>A0A3L5TV97</accession>
<name>A0A3L5TV97_MYTGA</name>
<proteinExistence type="predicted"/>
<comment type="caution">
    <text evidence="3">The sequence shown here is derived from an EMBL/GenBank/DDBJ whole genome shotgun (WGS) entry which is preliminary data.</text>
</comment>
<organism evidence="3 4">
    <name type="scientific">Mytilus galloprovincialis</name>
    <name type="common">Mediterranean mussel</name>
    <dbReference type="NCBI Taxonomy" id="29158"/>
    <lineage>
        <taxon>Eukaryota</taxon>
        <taxon>Metazoa</taxon>
        <taxon>Spiralia</taxon>
        <taxon>Lophotrochozoa</taxon>
        <taxon>Mollusca</taxon>
        <taxon>Bivalvia</taxon>
        <taxon>Autobranchia</taxon>
        <taxon>Pteriomorphia</taxon>
        <taxon>Mytilida</taxon>
        <taxon>Mytiloidea</taxon>
        <taxon>Mytilidae</taxon>
        <taxon>Mytilinae</taxon>
        <taxon>Mytilus</taxon>
    </lineage>
</organism>
<dbReference type="InterPro" id="IPR036236">
    <property type="entry name" value="Znf_C2H2_sf"/>
</dbReference>
<dbReference type="GO" id="GO:0008270">
    <property type="term" value="F:zinc ion binding"/>
    <property type="evidence" value="ECO:0007669"/>
    <property type="project" value="UniProtKB-KW"/>
</dbReference>
<keyword evidence="1" id="KW-0862">Zinc</keyword>
<dbReference type="SUPFAM" id="SSF57667">
    <property type="entry name" value="beta-beta-alpha zinc fingers"/>
    <property type="match status" value="1"/>
</dbReference>
<feature type="non-terminal residue" evidence="3">
    <location>
        <position position="1"/>
    </location>
</feature>
<dbReference type="Proteomes" id="UP000266721">
    <property type="component" value="Unassembled WGS sequence"/>
</dbReference>
<dbReference type="PROSITE" id="PS50157">
    <property type="entry name" value="ZINC_FINGER_C2H2_2"/>
    <property type="match status" value="1"/>
</dbReference>
<evidence type="ECO:0000256" key="1">
    <source>
        <dbReference type="PROSITE-ProRule" id="PRU00042"/>
    </source>
</evidence>
<reference evidence="3 4" key="1">
    <citation type="journal article" date="2016" name="PLoS ONE">
        <title>A First Insight into the Genome of the Filter-Feeder Mussel Mytilus galloprovincialis.</title>
        <authorList>
            <person name="Murgarella M."/>
            <person name="Puiu D."/>
            <person name="Novoa B."/>
            <person name="Figueras A."/>
            <person name="Posada D."/>
            <person name="Canchaya C."/>
        </authorList>
    </citation>
    <scope>NUCLEOTIDE SEQUENCE [LARGE SCALE GENOMIC DNA]</scope>
    <source>
        <tissue evidence="3">Muscle</tissue>
    </source>
</reference>
<keyword evidence="1" id="KW-0479">Metal-binding</keyword>
<evidence type="ECO:0000259" key="2">
    <source>
        <dbReference type="PROSITE" id="PS50157"/>
    </source>
</evidence>
<dbReference type="EMBL" id="KV581258">
    <property type="protein sequence ID" value="OPL33871.1"/>
    <property type="molecule type" value="Genomic_DNA"/>
</dbReference>
<feature type="domain" description="C2H2-type" evidence="2">
    <location>
        <begin position="4"/>
        <end position="32"/>
    </location>
</feature>
<gene>
    <name evidence="3" type="ORF">AM593_08010</name>
</gene>
<keyword evidence="1" id="KW-0863">Zinc-finger</keyword>